<evidence type="ECO:0000313" key="2">
    <source>
        <dbReference type="EMBL" id="EMS45804.1"/>
    </source>
</evidence>
<evidence type="ECO:0000256" key="1">
    <source>
        <dbReference type="SAM" id="MobiDB-lite"/>
    </source>
</evidence>
<dbReference type="EMBL" id="KD281905">
    <property type="protein sequence ID" value="EMS45804.1"/>
    <property type="molecule type" value="Genomic_DNA"/>
</dbReference>
<sequence>MVLCSWRDLSQGSKSSRLVGGRRTDMETIVPNNPYAIFSSRKIRCPTSSTTSRKERALDPKKEKVAMSNREPPRATPSRVIGLGVEPPSLSRLGLCSKLPLPLSRRCR</sequence>
<gene>
    <name evidence="2" type="ORF">TRIUR3_24145</name>
</gene>
<proteinExistence type="predicted"/>
<accession>M7ZCH9</accession>
<feature type="compositionally biased region" description="Basic and acidic residues" evidence="1">
    <location>
        <begin position="52"/>
        <end position="65"/>
    </location>
</feature>
<organism evidence="2">
    <name type="scientific">Triticum urartu</name>
    <name type="common">Red wild einkorn</name>
    <name type="synonym">Crithodium urartu</name>
    <dbReference type="NCBI Taxonomy" id="4572"/>
    <lineage>
        <taxon>Eukaryota</taxon>
        <taxon>Viridiplantae</taxon>
        <taxon>Streptophyta</taxon>
        <taxon>Embryophyta</taxon>
        <taxon>Tracheophyta</taxon>
        <taxon>Spermatophyta</taxon>
        <taxon>Magnoliopsida</taxon>
        <taxon>Liliopsida</taxon>
        <taxon>Poales</taxon>
        <taxon>Poaceae</taxon>
        <taxon>BOP clade</taxon>
        <taxon>Pooideae</taxon>
        <taxon>Triticodae</taxon>
        <taxon>Triticeae</taxon>
        <taxon>Triticinae</taxon>
        <taxon>Triticum</taxon>
    </lineage>
</organism>
<reference evidence="2" key="1">
    <citation type="journal article" date="2013" name="Nature">
        <title>Draft genome of the wheat A-genome progenitor Triticum urartu.</title>
        <authorList>
            <person name="Ling H.Q."/>
            <person name="Zhao S."/>
            <person name="Liu D."/>
            <person name="Wang J."/>
            <person name="Sun H."/>
            <person name="Zhang C."/>
            <person name="Fan H."/>
            <person name="Li D."/>
            <person name="Dong L."/>
            <person name="Tao Y."/>
            <person name="Gao C."/>
            <person name="Wu H."/>
            <person name="Li Y."/>
            <person name="Cui Y."/>
            <person name="Guo X."/>
            <person name="Zheng S."/>
            <person name="Wang B."/>
            <person name="Yu K."/>
            <person name="Liang Q."/>
            <person name="Yang W."/>
            <person name="Lou X."/>
            <person name="Chen J."/>
            <person name="Feng M."/>
            <person name="Jian J."/>
            <person name="Zhang X."/>
            <person name="Luo G."/>
            <person name="Jiang Y."/>
            <person name="Liu J."/>
            <person name="Wang Z."/>
            <person name="Sha Y."/>
            <person name="Zhang B."/>
            <person name="Wu H."/>
            <person name="Tang D."/>
            <person name="Shen Q."/>
            <person name="Xue P."/>
            <person name="Zou S."/>
            <person name="Wang X."/>
            <person name="Liu X."/>
            <person name="Wang F."/>
            <person name="Yang Y."/>
            <person name="An X."/>
            <person name="Dong Z."/>
            <person name="Zhang K."/>
            <person name="Zhang X."/>
            <person name="Luo M.C."/>
            <person name="Dvorak J."/>
            <person name="Tong Y."/>
            <person name="Wang J."/>
            <person name="Yang H."/>
            <person name="Li Z."/>
            <person name="Wang D."/>
            <person name="Zhang A."/>
            <person name="Wang J."/>
        </authorList>
    </citation>
    <scope>NUCLEOTIDE SEQUENCE</scope>
</reference>
<feature type="region of interest" description="Disordered" evidence="1">
    <location>
        <begin position="45"/>
        <end position="81"/>
    </location>
</feature>
<name>M7ZCH9_TRIUA</name>
<dbReference type="AlphaFoldDB" id="M7ZCH9"/>
<protein>
    <submittedName>
        <fullName evidence="2">Uncharacterized protein</fullName>
    </submittedName>
</protein>